<organism evidence="2 3">
    <name type="scientific">Microbotryum intermedium</name>
    <dbReference type="NCBI Taxonomy" id="269621"/>
    <lineage>
        <taxon>Eukaryota</taxon>
        <taxon>Fungi</taxon>
        <taxon>Dikarya</taxon>
        <taxon>Basidiomycota</taxon>
        <taxon>Pucciniomycotina</taxon>
        <taxon>Microbotryomycetes</taxon>
        <taxon>Microbotryales</taxon>
        <taxon>Microbotryaceae</taxon>
        <taxon>Microbotryum</taxon>
    </lineage>
</organism>
<dbReference type="STRING" id="269621.A0A238FKY7"/>
<proteinExistence type="predicted"/>
<dbReference type="InterPro" id="IPR029058">
    <property type="entry name" value="AB_hydrolase_fold"/>
</dbReference>
<name>A0A238FKY7_9BASI</name>
<evidence type="ECO:0000259" key="1">
    <source>
        <dbReference type="Pfam" id="PF00135"/>
    </source>
</evidence>
<evidence type="ECO:0000313" key="3">
    <source>
        <dbReference type="Proteomes" id="UP000198372"/>
    </source>
</evidence>
<dbReference type="InterPro" id="IPR002018">
    <property type="entry name" value="CarbesteraseB"/>
</dbReference>
<feature type="domain" description="Carboxylesterase type B" evidence="1">
    <location>
        <begin position="8"/>
        <end position="543"/>
    </location>
</feature>
<accession>A0A238FKY7</accession>
<dbReference type="InterPro" id="IPR050309">
    <property type="entry name" value="Type-B_Carboxylest/Lipase"/>
</dbReference>
<dbReference type="OrthoDB" id="408631at2759"/>
<keyword evidence="3" id="KW-1185">Reference proteome</keyword>
<dbReference type="SUPFAM" id="SSF53474">
    <property type="entry name" value="alpha/beta-Hydrolases"/>
    <property type="match status" value="1"/>
</dbReference>
<sequence>MASPSLLVQTSAGPVQGFVDTHPLRNESSAALKSGPEAPVYKWLGIPFAKAGRFERPTSPDAWTQSIECIEFGTKFPQSHGASEALYQARLGNHRREFVGNSEASHTIDVYAPEGTKAGDALPCLVWIYGGALNTGSTSRIIYDPSHWIRDQAKLGRKFVVAAVNYRVNAFGFLSSRDLQEVDKDGLSGNYGVYDCVKGLEWVQENIGGFGGDKDNVTCFGESAGGWMVSTLLCSGRRLFQKAIMESGAAGTLSTRPVDTAFPSYAAILAAIGADKLPTAAERVEALKKAPMEQILAAHTASQTFAGVGFSIEEGPNATWDRKVVDKLRDGQWDPWIERVILGTNEDEGTMFTAGMKVSTPHHHFSFRLADFRLFPAPIQKLNTPAAFDGYVANVLPGFKAQIDKKYLKGAPHPEEVSLVEAPASRLLHDQIFSQPAYEQAQAMASQPNAKSGRLCTVYFYRCRAEIDSVTRGPLKLGSMHTIELPFIFNTKPCWDEGSHEEASAAVFGENWSRFAIDGKPVEAWQPFDPEKPSWFVFEDGGKTKTESLEGFTDDFIDFNAPIDLEVQNE</sequence>
<dbReference type="AlphaFoldDB" id="A0A238FKY7"/>
<dbReference type="Proteomes" id="UP000198372">
    <property type="component" value="Unassembled WGS sequence"/>
</dbReference>
<dbReference type="Gene3D" id="3.40.50.1820">
    <property type="entry name" value="alpha/beta hydrolase"/>
    <property type="match status" value="1"/>
</dbReference>
<dbReference type="Pfam" id="PF00135">
    <property type="entry name" value="COesterase"/>
    <property type="match status" value="1"/>
</dbReference>
<dbReference type="EMBL" id="FMSP01000009">
    <property type="protein sequence ID" value="SCV72811.1"/>
    <property type="molecule type" value="Genomic_DNA"/>
</dbReference>
<dbReference type="PANTHER" id="PTHR11559">
    <property type="entry name" value="CARBOXYLESTERASE"/>
    <property type="match status" value="1"/>
</dbReference>
<protein>
    <submittedName>
        <fullName evidence="2">BQ2448_4348 protein</fullName>
    </submittedName>
</protein>
<evidence type="ECO:0000313" key="2">
    <source>
        <dbReference type="EMBL" id="SCV72811.1"/>
    </source>
</evidence>
<gene>
    <name evidence="2" type="ORF">BQ2448_4348</name>
</gene>
<reference evidence="3" key="1">
    <citation type="submission" date="2016-09" db="EMBL/GenBank/DDBJ databases">
        <authorList>
            <person name="Jeantristanb JTB J.-T."/>
            <person name="Ricardo R."/>
        </authorList>
    </citation>
    <scope>NUCLEOTIDE SEQUENCE [LARGE SCALE GENOMIC DNA]</scope>
</reference>